<accession>A0A9W6GP63</accession>
<protein>
    <submittedName>
        <fullName evidence="1">Uncharacterized protein</fullName>
    </submittedName>
</protein>
<proteinExistence type="predicted"/>
<organism evidence="1 2">
    <name type="scientific">Propionigenium maris DSM 9537</name>
    <dbReference type="NCBI Taxonomy" id="1123000"/>
    <lineage>
        <taxon>Bacteria</taxon>
        <taxon>Fusobacteriati</taxon>
        <taxon>Fusobacteriota</taxon>
        <taxon>Fusobacteriia</taxon>
        <taxon>Fusobacteriales</taxon>
        <taxon>Fusobacteriaceae</taxon>
        <taxon>Propionigenium</taxon>
    </lineage>
</organism>
<evidence type="ECO:0000313" key="1">
    <source>
        <dbReference type="EMBL" id="GLI57775.1"/>
    </source>
</evidence>
<comment type="caution">
    <text evidence="1">The sequence shown here is derived from an EMBL/GenBank/DDBJ whole genome shotgun (WGS) entry which is preliminary data.</text>
</comment>
<dbReference type="RefSeq" id="WP_281837451.1">
    <property type="nucleotide sequence ID" value="NZ_BSDY01000024.1"/>
</dbReference>
<keyword evidence="2" id="KW-1185">Reference proteome</keyword>
<sequence>MAGETKREDLNKKSQKPITTNLIEVTDKNLGDATRLLINSKFKTYEEAKSFLGISSVQVFRNYLSQLSNNKGNLFKLMGWLDKLNYEVIFTLKPIGDKKEGFSTEKFEKYILEKKFTSAHKMLILYGNELDEESRLKVEIKLEAAKGRGTEESTIPINFNSEALEKVIAYNSPSTISGRVNQLILREFIDDNLFKMINSKLDGEDPLEAEAISKLKDWKNTNFMEVKQNCLEYSVEETVILGKRIFVLLHKEDNKMVEVTDLFTTTFLREACLQRNKDSLRVFSLTRHGEYNIKISVFYKDELYEASIIDKDPRPKRITFKK</sequence>
<gene>
    <name evidence="1" type="ORF">PM10SUCC1_32890</name>
</gene>
<name>A0A9W6GP63_9FUSO</name>
<reference evidence="1" key="1">
    <citation type="submission" date="2022-12" db="EMBL/GenBank/DDBJ databases">
        <title>Reference genome sequencing for broad-spectrum identification of bacterial and archaeal isolates by mass spectrometry.</title>
        <authorList>
            <person name="Sekiguchi Y."/>
            <person name="Tourlousse D.M."/>
        </authorList>
    </citation>
    <scope>NUCLEOTIDE SEQUENCE</scope>
    <source>
        <strain evidence="1">10succ1</strain>
    </source>
</reference>
<dbReference type="Proteomes" id="UP001144471">
    <property type="component" value="Unassembled WGS sequence"/>
</dbReference>
<dbReference type="EMBL" id="BSDY01000024">
    <property type="protein sequence ID" value="GLI57775.1"/>
    <property type="molecule type" value="Genomic_DNA"/>
</dbReference>
<evidence type="ECO:0000313" key="2">
    <source>
        <dbReference type="Proteomes" id="UP001144471"/>
    </source>
</evidence>
<dbReference type="AlphaFoldDB" id="A0A9W6GP63"/>